<keyword evidence="7 10" id="KW-0460">Magnesium</keyword>
<keyword evidence="3 10" id="KW-0285">Flavoprotein</keyword>
<keyword evidence="6 10" id="KW-0274">FAD</keyword>
<evidence type="ECO:0000256" key="6">
    <source>
        <dbReference type="ARBA" id="ARBA00022827"/>
    </source>
</evidence>
<dbReference type="PANTHER" id="PTHR30040:SF2">
    <property type="entry name" value="FAD:PROTEIN FMN TRANSFERASE"/>
    <property type="match status" value="1"/>
</dbReference>
<dbReference type="PANTHER" id="PTHR30040">
    <property type="entry name" value="THIAMINE BIOSYNTHESIS LIPOPROTEIN APBE"/>
    <property type="match status" value="1"/>
</dbReference>
<evidence type="ECO:0000256" key="9">
    <source>
        <dbReference type="ARBA" id="ARBA00048540"/>
    </source>
</evidence>
<evidence type="ECO:0000256" key="4">
    <source>
        <dbReference type="ARBA" id="ARBA00022679"/>
    </source>
</evidence>
<keyword evidence="4 10" id="KW-0808">Transferase</keyword>
<dbReference type="InterPro" id="IPR024932">
    <property type="entry name" value="ApbE"/>
</dbReference>
<keyword evidence="13" id="KW-1185">Reference proteome</keyword>
<dbReference type="GO" id="GO:0046872">
    <property type="term" value="F:metal ion binding"/>
    <property type="evidence" value="ECO:0007669"/>
    <property type="project" value="UniProtKB-UniRule"/>
</dbReference>
<proteinExistence type="inferred from homology"/>
<organism evidence="12 13">
    <name type="scientific">Dyadobacter luteus</name>
    <dbReference type="NCBI Taxonomy" id="2259619"/>
    <lineage>
        <taxon>Bacteria</taxon>
        <taxon>Pseudomonadati</taxon>
        <taxon>Bacteroidota</taxon>
        <taxon>Cytophagia</taxon>
        <taxon>Cytophagales</taxon>
        <taxon>Spirosomataceae</taxon>
        <taxon>Dyadobacter</taxon>
    </lineage>
</organism>
<gene>
    <name evidence="12" type="ORF">DSL64_14245</name>
</gene>
<feature type="binding site" evidence="11">
    <location>
        <position position="254"/>
    </location>
    <ligand>
        <name>Mg(2+)</name>
        <dbReference type="ChEBI" id="CHEBI:18420"/>
    </ligand>
</feature>
<evidence type="ECO:0000256" key="11">
    <source>
        <dbReference type="PIRSR" id="PIRSR006268-2"/>
    </source>
</evidence>
<comment type="caution">
    <text evidence="12">The sequence shown here is derived from an EMBL/GenBank/DDBJ whole genome shotgun (WGS) entry which is preliminary data.</text>
</comment>
<comment type="similarity">
    <text evidence="10">Belongs to the ApbE family.</text>
</comment>
<comment type="catalytic activity">
    <reaction evidence="9 10">
        <text>L-threonyl-[protein] + FAD = FMN-L-threonyl-[protein] + AMP + H(+)</text>
        <dbReference type="Rhea" id="RHEA:36847"/>
        <dbReference type="Rhea" id="RHEA-COMP:11060"/>
        <dbReference type="Rhea" id="RHEA-COMP:11061"/>
        <dbReference type="ChEBI" id="CHEBI:15378"/>
        <dbReference type="ChEBI" id="CHEBI:30013"/>
        <dbReference type="ChEBI" id="CHEBI:57692"/>
        <dbReference type="ChEBI" id="CHEBI:74257"/>
        <dbReference type="ChEBI" id="CHEBI:456215"/>
        <dbReference type="EC" id="2.7.1.180"/>
    </reaction>
</comment>
<feature type="binding site" evidence="11">
    <location>
        <position position="258"/>
    </location>
    <ligand>
        <name>Mg(2+)</name>
        <dbReference type="ChEBI" id="CHEBI:18420"/>
    </ligand>
</feature>
<keyword evidence="5 10" id="KW-0479">Metal-binding</keyword>
<name>A0A3D8YDR3_9BACT</name>
<dbReference type="InterPro" id="IPR003374">
    <property type="entry name" value="ApbE-like_sf"/>
</dbReference>
<evidence type="ECO:0000313" key="13">
    <source>
        <dbReference type="Proteomes" id="UP000256373"/>
    </source>
</evidence>
<evidence type="ECO:0000256" key="7">
    <source>
        <dbReference type="ARBA" id="ARBA00022842"/>
    </source>
</evidence>
<dbReference type="Gene3D" id="3.10.520.10">
    <property type="entry name" value="ApbE-like domains"/>
    <property type="match status" value="1"/>
</dbReference>
<dbReference type="GO" id="GO:0016740">
    <property type="term" value="F:transferase activity"/>
    <property type="evidence" value="ECO:0007669"/>
    <property type="project" value="UniProtKB-UniRule"/>
</dbReference>
<dbReference type="EC" id="2.7.1.180" evidence="1 10"/>
<protein>
    <recommendedName>
        <fullName evidence="2 10">FAD:protein FMN transferase</fullName>
        <ecNumber evidence="1 10">2.7.1.180</ecNumber>
    </recommendedName>
    <alternativeName>
        <fullName evidence="8 10">Flavin transferase</fullName>
    </alternativeName>
</protein>
<sequence length="308" mass="34402">MVSINGTAQGTTYHIKYFDVQNRNLKTHIDSILTEFDKSLSLYREDSELSLFNRSHAIRLTTPYFYPVLVKSKEVYEATEGMFDPTILPLTEAYGFGAKKTNPISDIATDSILSLIGFGQIQFDSIMVSKNKEHVRLDFNGIAQGYSVDVISRFLEEKNINRYMVEIGGEIFCKGSKNEGSPWISGIENPLKPGSLVTKVTLQNRAMTTAGNYRNHFKKDGLVFNHLINPKTGSMEQTSLLSVTVFAPDAVSADAYDTAFFVMGIEKTKAFLKTRKDLDVFLVYQNASGKLITYASDGIKDFIQSVSN</sequence>
<reference evidence="12 13" key="1">
    <citation type="submission" date="2018-07" db="EMBL/GenBank/DDBJ databases">
        <title>Dyadobacter roseus sp. nov., isolated from rose rhizosphere soil.</title>
        <authorList>
            <person name="Chen L."/>
        </authorList>
    </citation>
    <scope>NUCLEOTIDE SEQUENCE [LARGE SCALE GENOMIC DNA]</scope>
    <source>
        <strain evidence="12 13">RS19</strain>
    </source>
</reference>
<dbReference type="SUPFAM" id="SSF143631">
    <property type="entry name" value="ApbE-like"/>
    <property type="match status" value="1"/>
</dbReference>
<evidence type="ECO:0000256" key="5">
    <source>
        <dbReference type="ARBA" id="ARBA00022723"/>
    </source>
</evidence>
<evidence type="ECO:0000256" key="2">
    <source>
        <dbReference type="ARBA" id="ARBA00016337"/>
    </source>
</evidence>
<dbReference type="AlphaFoldDB" id="A0A3D8YDR3"/>
<dbReference type="OrthoDB" id="9778595at2"/>
<evidence type="ECO:0000256" key="8">
    <source>
        <dbReference type="ARBA" id="ARBA00031306"/>
    </source>
</evidence>
<dbReference type="Pfam" id="PF02424">
    <property type="entry name" value="ApbE"/>
    <property type="match status" value="1"/>
</dbReference>
<evidence type="ECO:0000313" key="12">
    <source>
        <dbReference type="EMBL" id="REA60692.1"/>
    </source>
</evidence>
<evidence type="ECO:0000256" key="10">
    <source>
        <dbReference type="PIRNR" id="PIRNR006268"/>
    </source>
</evidence>
<evidence type="ECO:0000256" key="1">
    <source>
        <dbReference type="ARBA" id="ARBA00011955"/>
    </source>
</evidence>
<dbReference type="Proteomes" id="UP000256373">
    <property type="component" value="Unassembled WGS sequence"/>
</dbReference>
<evidence type="ECO:0000256" key="3">
    <source>
        <dbReference type="ARBA" id="ARBA00022630"/>
    </source>
</evidence>
<comment type="cofactor">
    <cofactor evidence="11">
        <name>Mg(2+)</name>
        <dbReference type="ChEBI" id="CHEBI:18420"/>
    </cofactor>
    <cofactor evidence="11">
        <name>Mn(2+)</name>
        <dbReference type="ChEBI" id="CHEBI:29035"/>
    </cofactor>
    <text evidence="11">Magnesium. Can also use manganese.</text>
</comment>
<dbReference type="EMBL" id="QNUL01000010">
    <property type="protein sequence ID" value="REA60692.1"/>
    <property type="molecule type" value="Genomic_DNA"/>
</dbReference>
<dbReference type="PIRSF" id="PIRSF006268">
    <property type="entry name" value="ApbE"/>
    <property type="match status" value="1"/>
</dbReference>
<feature type="binding site" evidence="11">
    <location>
        <position position="141"/>
    </location>
    <ligand>
        <name>Mg(2+)</name>
        <dbReference type="ChEBI" id="CHEBI:18420"/>
    </ligand>
</feature>
<accession>A0A3D8YDR3</accession>